<comment type="caution">
    <text evidence="14">The sequence shown here is derived from an EMBL/GenBank/DDBJ whole genome shotgun (WGS) entry which is preliminary data.</text>
</comment>
<keyword evidence="15" id="KW-1185">Reference proteome</keyword>
<feature type="binding site" evidence="9">
    <location>
        <begin position="161"/>
        <end position="163"/>
    </location>
    <ligand>
        <name>FAD</name>
        <dbReference type="ChEBI" id="CHEBI:57692"/>
    </ligand>
</feature>
<dbReference type="Pfam" id="PF07992">
    <property type="entry name" value="Pyr_redox_2"/>
    <property type="match status" value="1"/>
</dbReference>
<evidence type="ECO:0000256" key="5">
    <source>
        <dbReference type="ARBA" id="ARBA00023002"/>
    </source>
</evidence>
<dbReference type="PRINTS" id="PR00368">
    <property type="entry name" value="FADPNR"/>
</dbReference>
<dbReference type="PROSITE" id="PS00076">
    <property type="entry name" value="PYRIDINE_REDOX_1"/>
    <property type="match status" value="1"/>
</dbReference>
<dbReference type="Gene3D" id="3.30.390.30">
    <property type="match status" value="1"/>
</dbReference>
<dbReference type="GO" id="GO:0003955">
    <property type="term" value="F:NAD(P)H dehydrogenase (quinone) activity"/>
    <property type="evidence" value="ECO:0007669"/>
    <property type="project" value="TreeGrafter"/>
</dbReference>
<evidence type="ECO:0000256" key="8">
    <source>
        <dbReference type="PIRSR" id="PIRSR000350-2"/>
    </source>
</evidence>
<dbReference type="InterPro" id="IPR023753">
    <property type="entry name" value="FAD/NAD-binding_dom"/>
</dbReference>
<comment type="cofactor">
    <cofactor evidence="9">
        <name>FAD</name>
        <dbReference type="ChEBI" id="CHEBI:57692"/>
    </cofactor>
    <text evidence="9">Binds 1 FAD per subunit.</text>
</comment>
<dbReference type="InterPro" id="IPR001100">
    <property type="entry name" value="Pyr_nuc-diS_OxRdtase"/>
</dbReference>
<comment type="similarity">
    <text evidence="1 11">Belongs to the class-I pyridine nucleotide-disulfide oxidoreductase family.</text>
</comment>
<evidence type="ECO:0000259" key="13">
    <source>
        <dbReference type="Pfam" id="PF07992"/>
    </source>
</evidence>
<reference evidence="14" key="1">
    <citation type="journal article" date="2014" name="Int. J. Syst. Evol. Microbiol.">
        <title>Complete genome sequence of Corynebacterium casei LMG S-19264T (=DSM 44701T), isolated from a smear-ripened cheese.</title>
        <authorList>
            <consortium name="US DOE Joint Genome Institute (JGI-PGF)"/>
            <person name="Walter F."/>
            <person name="Albersmeier A."/>
            <person name="Kalinowski J."/>
            <person name="Ruckert C."/>
        </authorList>
    </citation>
    <scope>NUCLEOTIDE SEQUENCE</scope>
    <source>
        <strain evidence="14">KCTC 12988</strain>
    </source>
</reference>
<protein>
    <submittedName>
        <fullName evidence="14">Mercuric reductase</fullName>
    </submittedName>
</protein>
<evidence type="ECO:0000256" key="1">
    <source>
        <dbReference type="ARBA" id="ARBA00007532"/>
    </source>
</evidence>
<dbReference type="Gene3D" id="3.50.50.60">
    <property type="entry name" value="FAD/NAD(P)-binding domain"/>
    <property type="match status" value="2"/>
</dbReference>
<dbReference type="InterPro" id="IPR016156">
    <property type="entry name" value="FAD/NAD-linked_Rdtase_dimer_sf"/>
</dbReference>
<evidence type="ECO:0000256" key="6">
    <source>
        <dbReference type="ARBA" id="ARBA00023157"/>
    </source>
</evidence>
<dbReference type="PRINTS" id="PR00411">
    <property type="entry name" value="PNDRDTASEI"/>
</dbReference>
<organism evidence="14 15">
    <name type="scientific">Roseibacillus persicicus</name>
    <dbReference type="NCBI Taxonomy" id="454148"/>
    <lineage>
        <taxon>Bacteria</taxon>
        <taxon>Pseudomonadati</taxon>
        <taxon>Verrucomicrobiota</taxon>
        <taxon>Verrucomicrobiia</taxon>
        <taxon>Verrucomicrobiales</taxon>
        <taxon>Verrucomicrobiaceae</taxon>
        <taxon>Roseibacillus</taxon>
    </lineage>
</organism>
<accession>A0A918TEU0</accession>
<dbReference type="SUPFAM" id="SSF55424">
    <property type="entry name" value="FAD/NAD-linked reductases, dimerisation (C-terminal) domain"/>
    <property type="match status" value="1"/>
</dbReference>
<dbReference type="PANTHER" id="PTHR43014:SF4">
    <property type="entry name" value="PYRIDINE NUCLEOTIDE-DISULFIDE OXIDOREDUCTASE RCLA-RELATED"/>
    <property type="match status" value="1"/>
</dbReference>
<keyword evidence="5 11" id="KW-0560">Oxidoreductase</keyword>
<evidence type="ECO:0000256" key="9">
    <source>
        <dbReference type="PIRSR" id="PIRSR000350-3"/>
    </source>
</evidence>
<gene>
    <name evidence="14" type="primary">merA</name>
    <name evidence="14" type="ORF">GCM10007100_02980</name>
</gene>
<feature type="binding site" evidence="9">
    <location>
        <position position="288"/>
    </location>
    <ligand>
        <name>NAD(+)</name>
        <dbReference type="ChEBI" id="CHEBI:57540"/>
    </ligand>
</feature>
<keyword evidence="3 9" id="KW-0274">FAD</keyword>
<evidence type="ECO:0000256" key="4">
    <source>
        <dbReference type="ARBA" id="ARBA00022857"/>
    </source>
</evidence>
<dbReference type="EMBL" id="BMXI01000001">
    <property type="protein sequence ID" value="GHC41577.1"/>
    <property type="molecule type" value="Genomic_DNA"/>
</dbReference>
<dbReference type="InterPro" id="IPR012999">
    <property type="entry name" value="Pyr_OxRdtase_I_AS"/>
</dbReference>
<feature type="domain" description="FAD/NAD(P)-binding" evidence="13">
    <location>
        <begin position="22"/>
        <end position="343"/>
    </location>
</feature>
<keyword evidence="4" id="KW-0521">NADP</keyword>
<dbReference type="Pfam" id="PF02852">
    <property type="entry name" value="Pyr_redox_dim"/>
    <property type="match status" value="1"/>
</dbReference>
<evidence type="ECO:0000256" key="7">
    <source>
        <dbReference type="ARBA" id="ARBA00023284"/>
    </source>
</evidence>
<feature type="binding site" evidence="9">
    <location>
        <begin position="198"/>
        <end position="205"/>
    </location>
    <ligand>
        <name>NAD(+)</name>
        <dbReference type="ChEBI" id="CHEBI:57540"/>
    </ligand>
</feature>
<dbReference type="PANTHER" id="PTHR43014">
    <property type="entry name" value="MERCURIC REDUCTASE"/>
    <property type="match status" value="1"/>
</dbReference>
<evidence type="ECO:0000313" key="15">
    <source>
        <dbReference type="Proteomes" id="UP000644507"/>
    </source>
</evidence>
<reference evidence="14" key="2">
    <citation type="submission" date="2020-09" db="EMBL/GenBank/DDBJ databases">
        <authorList>
            <person name="Sun Q."/>
            <person name="Kim S."/>
        </authorList>
    </citation>
    <scope>NUCLEOTIDE SEQUENCE</scope>
    <source>
        <strain evidence="14">KCTC 12988</strain>
    </source>
</reference>
<proteinExistence type="inferred from homology"/>
<dbReference type="PIRSF" id="PIRSF000350">
    <property type="entry name" value="Mercury_reductase_MerA"/>
    <property type="match status" value="1"/>
</dbReference>
<dbReference type="GO" id="GO:0050660">
    <property type="term" value="F:flavin adenine dinucleotide binding"/>
    <property type="evidence" value="ECO:0007669"/>
    <property type="project" value="TreeGrafter"/>
</dbReference>
<dbReference type="AlphaFoldDB" id="A0A918TEU0"/>
<keyword evidence="9" id="KW-0547">Nucleotide-binding</keyword>
<dbReference type="InterPro" id="IPR036188">
    <property type="entry name" value="FAD/NAD-bd_sf"/>
</dbReference>
<feature type="binding site" evidence="9">
    <location>
        <position position="328"/>
    </location>
    <ligand>
        <name>FAD</name>
        <dbReference type="ChEBI" id="CHEBI:57692"/>
    </ligand>
</feature>
<evidence type="ECO:0000313" key="14">
    <source>
        <dbReference type="EMBL" id="GHC41577.1"/>
    </source>
</evidence>
<evidence type="ECO:0000256" key="2">
    <source>
        <dbReference type="ARBA" id="ARBA00022630"/>
    </source>
</evidence>
<dbReference type="SUPFAM" id="SSF51905">
    <property type="entry name" value="FAD/NAD(P)-binding domain"/>
    <property type="match status" value="1"/>
</dbReference>
<keyword evidence="6" id="KW-1015">Disulfide bond</keyword>
<evidence type="ECO:0000256" key="3">
    <source>
        <dbReference type="ARBA" id="ARBA00022827"/>
    </source>
</evidence>
<feature type="binding site" evidence="9">
    <location>
        <position position="69"/>
    </location>
    <ligand>
        <name>FAD</name>
        <dbReference type="ChEBI" id="CHEBI:57692"/>
    </ligand>
</feature>
<feature type="active site" description="Proton acceptor" evidence="8">
    <location>
        <position position="464"/>
    </location>
</feature>
<keyword evidence="9" id="KW-0520">NAD</keyword>
<feature type="disulfide bond" description="Redox-active" evidence="10">
    <location>
        <begin position="60"/>
        <end position="65"/>
    </location>
</feature>
<sequence>MQVGKRGLARIVQIPSFMKRDYDLVVVGGGSAGYGAASTGIEQGLKVAVIEGAETLGGLCVQRGCMPSKTIIETANRMRDLREGSQFGIEVPEGARVDMDELQKRRRRMVSKFQREREEQLKTEEFDLIRGRAQFVDSHHLKITDGESEKRFSFRTAVIATGSSPRIPDIEGLSEVPFWLSRDALVAEELPEHLLVVGGGVIACELGCCFEGLGSRVTIINRSDTLLEKLPPEASQEIEQACERKGIELKLDAETKSVKQEDGEFIVTIERGKQTEELRGSHLLIATGRTPQIDSLNLEAAQIDSDEKGILTNENCQTSQSHIFAVGDCADGIDIVHHAVIEGEQAARNARAIIDHKAQEPADKTPTVFAIFSDPEIIHIGPPQSELADRDDLEERTLDLSNFGKAIIRGLDEGLLKVTFEKESGKLIAATGVGRGVIDFSHSMVFAIRQEMTLEEMLKVPHYHPTLAESWTYLEK</sequence>
<keyword evidence="7 11" id="KW-0676">Redox-active center</keyword>
<feature type="domain" description="Pyridine nucleotide-disulphide oxidoreductase dimerisation" evidence="12">
    <location>
        <begin position="370"/>
        <end position="472"/>
    </location>
</feature>
<evidence type="ECO:0000256" key="10">
    <source>
        <dbReference type="PIRSR" id="PIRSR000350-4"/>
    </source>
</evidence>
<keyword evidence="2 11" id="KW-0285">Flavoprotein</keyword>
<evidence type="ECO:0000259" key="12">
    <source>
        <dbReference type="Pfam" id="PF02852"/>
    </source>
</evidence>
<name>A0A918TEU0_9BACT</name>
<dbReference type="GO" id="GO:0016668">
    <property type="term" value="F:oxidoreductase activity, acting on a sulfur group of donors, NAD(P) as acceptor"/>
    <property type="evidence" value="ECO:0007669"/>
    <property type="project" value="InterPro"/>
</dbReference>
<dbReference type="Proteomes" id="UP000644507">
    <property type="component" value="Unassembled WGS sequence"/>
</dbReference>
<dbReference type="InterPro" id="IPR004099">
    <property type="entry name" value="Pyr_nucl-diS_OxRdtase_dimer"/>
</dbReference>
<evidence type="ECO:0000256" key="11">
    <source>
        <dbReference type="RuleBase" id="RU003691"/>
    </source>
</evidence>